<keyword evidence="1" id="KW-0602">Photosynthesis</keyword>
<dbReference type="GO" id="GO:0009523">
    <property type="term" value="C:photosystem II"/>
    <property type="evidence" value="ECO:0007669"/>
    <property type="project" value="UniProtKB-KW"/>
</dbReference>
<dbReference type="InterPro" id="IPR015943">
    <property type="entry name" value="WD40/YVTN_repeat-like_dom_sf"/>
</dbReference>
<evidence type="ECO:0000313" key="4">
    <source>
        <dbReference type="EMBL" id="MVW62958.1"/>
    </source>
</evidence>
<keyword evidence="5" id="KW-1185">Reference proteome</keyword>
<accession>A0A7X3K9G9</accession>
<dbReference type="SUPFAM" id="SSF110296">
    <property type="entry name" value="Oligoxyloglucan reducing end-specific cellobiohydrolase"/>
    <property type="match status" value="1"/>
</dbReference>
<feature type="domain" description="Photosynthesis system II assembly factor Ycf48/Hcf136-like" evidence="3">
    <location>
        <begin position="76"/>
        <end position="167"/>
    </location>
</feature>
<dbReference type="PANTHER" id="PTHR47199">
    <property type="entry name" value="PHOTOSYSTEM II STABILITY/ASSEMBLY FACTOR HCF136, CHLOROPLASTIC"/>
    <property type="match status" value="1"/>
</dbReference>
<name>A0A7X3K9G9_9BURK</name>
<evidence type="ECO:0000259" key="3">
    <source>
        <dbReference type="Pfam" id="PF14870"/>
    </source>
</evidence>
<dbReference type="RefSeq" id="WP_160410110.1">
    <property type="nucleotide sequence ID" value="NZ_WSES01000007.1"/>
</dbReference>
<dbReference type="PANTHER" id="PTHR47199:SF2">
    <property type="entry name" value="PHOTOSYSTEM II STABILITY_ASSEMBLY FACTOR HCF136, CHLOROPLASTIC"/>
    <property type="match status" value="1"/>
</dbReference>
<evidence type="ECO:0000313" key="5">
    <source>
        <dbReference type="Proteomes" id="UP000443353"/>
    </source>
</evidence>
<dbReference type="Pfam" id="PF14870">
    <property type="entry name" value="PSII_BNR"/>
    <property type="match status" value="2"/>
</dbReference>
<dbReference type="AlphaFoldDB" id="A0A7X3K9G9"/>
<dbReference type="InterPro" id="IPR028203">
    <property type="entry name" value="PSII_CF48-like_dom"/>
</dbReference>
<dbReference type="GO" id="GO:0016787">
    <property type="term" value="F:hydrolase activity"/>
    <property type="evidence" value="ECO:0007669"/>
    <property type="project" value="UniProtKB-KW"/>
</dbReference>
<feature type="domain" description="Photosynthesis system II assembly factor Ycf48/Hcf136-like" evidence="3">
    <location>
        <begin position="201"/>
        <end position="286"/>
    </location>
</feature>
<keyword evidence="2" id="KW-0604">Photosystem II</keyword>
<protein>
    <submittedName>
        <fullName evidence="4">Glycosyl hydrolase</fullName>
    </submittedName>
</protein>
<gene>
    <name evidence="4" type="ORF">GPY61_23860</name>
</gene>
<organism evidence="4 5">
    <name type="scientific">Massilia cellulosiltytica</name>
    <dbReference type="NCBI Taxonomy" id="2683234"/>
    <lineage>
        <taxon>Bacteria</taxon>
        <taxon>Pseudomonadati</taxon>
        <taxon>Pseudomonadota</taxon>
        <taxon>Betaproteobacteria</taxon>
        <taxon>Burkholderiales</taxon>
        <taxon>Oxalobacteraceae</taxon>
        <taxon>Telluria group</taxon>
        <taxon>Massilia</taxon>
    </lineage>
</organism>
<dbReference type="GO" id="GO:0015979">
    <property type="term" value="P:photosynthesis"/>
    <property type="evidence" value="ECO:0007669"/>
    <property type="project" value="UniProtKB-KW"/>
</dbReference>
<keyword evidence="4" id="KW-0378">Hydrolase</keyword>
<evidence type="ECO:0000256" key="2">
    <source>
        <dbReference type="ARBA" id="ARBA00023276"/>
    </source>
</evidence>
<dbReference type="EMBL" id="WSES01000007">
    <property type="protein sequence ID" value="MVW62958.1"/>
    <property type="molecule type" value="Genomic_DNA"/>
</dbReference>
<reference evidence="4 5" key="1">
    <citation type="submission" date="2019-12" db="EMBL/GenBank/DDBJ databases">
        <authorList>
            <person name="Li C."/>
            <person name="Zhao J."/>
        </authorList>
    </citation>
    <scope>NUCLEOTIDE SEQUENCE [LARGE SCALE GENOMIC DNA]</scope>
    <source>
        <strain evidence="4 5">NEAU-DD11</strain>
    </source>
</reference>
<proteinExistence type="predicted"/>
<dbReference type="Proteomes" id="UP000443353">
    <property type="component" value="Unassembled WGS sequence"/>
</dbReference>
<sequence length="322" mass="34657">MKRALSVFLSALPFLIVLGLLYAAFYIKPSVDGTPVPPPPMARNDVVYGVAAPAGDSLLWAAGSDGKVWTSRDGARTWTVQKTPTRQLLQDIAAWDTQRAVAVGNDGIVLVTADGGRHWTKVDVPRSPIANKLVHVRTYVGGAAWAVGEAGVALRSRDYGQHWDRVTPDEDSGWNDVAKLGDRIILAGEFGRLRISDDDGATWRDVNGPVKSSLMALAFRDETNGVAVGLDGVVLRTGDGGATWERAQVATATHLFDVEWDGNRWAATGNTGILLTGDATAQDWRTANPSATDRRWHTRILPLRDGYLWAGQGVGSIARPAL</sequence>
<evidence type="ECO:0000256" key="1">
    <source>
        <dbReference type="ARBA" id="ARBA00022531"/>
    </source>
</evidence>
<comment type="caution">
    <text evidence="4">The sequence shown here is derived from an EMBL/GenBank/DDBJ whole genome shotgun (WGS) entry which is preliminary data.</text>
</comment>
<dbReference type="Gene3D" id="2.130.10.10">
    <property type="entry name" value="YVTN repeat-like/Quinoprotein amine dehydrogenase"/>
    <property type="match status" value="2"/>
</dbReference>